<sequence>MSSTLSLVLFKQSSLFPQDTAHWALFLAQNGAPTGTLFRVSKESLIGRTNYPGPIVDQKPTDSSSLRSVVIIKSGSNITDAALHTACLAAAQGRPFDLIVNNCQRFCTEVLVRLVNAAYISQAEFDALASKGFTPLV</sequence>
<protein>
    <recommendedName>
        <fullName evidence="3">PPPDE domain-containing protein</fullName>
    </recommendedName>
</protein>
<reference evidence="1 2" key="1">
    <citation type="journal article" date="2016" name="Mol. Biol. Evol.">
        <title>Comparative Genomics of Early-Diverging Mushroom-Forming Fungi Provides Insights into the Origins of Lignocellulose Decay Capabilities.</title>
        <authorList>
            <person name="Nagy L.G."/>
            <person name="Riley R."/>
            <person name="Tritt A."/>
            <person name="Adam C."/>
            <person name="Daum C."/>
            <person name="Floudas D."/>
            <person name="Sun H."/>
            <person name="Yadav J.S."/>
            <person name="Pangilinan J."/>
            <person name="Larsson K.H."/>
            <person name="Matsuura K."/>
            <person name="Barry K."/>
            <person name="Labutti K."/>
            <person name="Kuo R."/>
            <person name="Ohm R.A."/>
            <person name="Bhattacharya S.S."/>
            <person name="Shirouzu T."/>
            <person name="Yoshinaga Y."/>
            <person name="Martin F.M."/>
            <person name="Grigoriev I.V."/>
            <person name="Hibbett D.S."/>
        </authorList>
    </citation>
    <scope>NUCLEOTIDE SEQUENCE [LARGE SCALE GENOMIC DNA]</scope>
    <source>
        <strain evidence="1 2">93-53</strain>
    </source>
</reference>
<keyword evidence="2" id="KW-1185">Reference proteome</keyword>
<dbReference type="InParanoid" id="A0A165CPS8"/>
<gene>
    <name evidence="1" type="ORF">LAESUDRAFT_377583</name>
</gene>
<dbReference type="OrthoDB" id="2798106at2759"/>
<evidence type="ECO:0000313" key="1">
    <source>
        <dbReference type="EMBL" id="KZT03198.1"/>
    </source>
</evidence>
<dbReference type="EMBL" id="KV427646">
    <property type="protein sequence ID" value="KZT03198.1"/>
    <property type="molecule type" value="Genomic_DNA"/>
</dbReference>
<dbReference type="GeneID" id="63819264"/>
<name>A0A165CPS8_9APHY</name>
<evidence type="ECO:0008006" key="3">
    <source>
        <dbReference type="Google" id="ProtNLM"/>
    </source>
</evidence>
<proteinExistence type="predicted"/>
<dbReference type="Proteomes" id="UP000076871">
    <property type="component" value="Unassembled WGS sequence"/>
</dbReference>
<accession>A0A165CPS8</accession>
<dbReference type="RefSeq" id="XP_040760938.1">
    <property type="nucleotide sequence ID" value="XM_040902233.1"/>
</dbReference>
<organism evidence="1 2">
    <name type="scientific">Laetiporus sulphureus 93-53</name>
    <dbReference type="NCBI Taxonomy" id="1314785"/>
    <lineage>
        <taxon>Eukaryota</taxon>
        <taxon>Fungi</taxon>
        <taxon>Dikarya</taxon>
        <taxon>Basidiomycota</taxon>
        <taxon>Agaricomycotina</taxon>
        <taxon>Agaricomycetes</taxon>
        <taxon>Polyporales</taxon>
        <taxon>Laetiporus</taxon>
    </lineage>
</organism>
<dbReference type="AlphaFoldDB" id="A0A165CPS8"/>
<evidence type="ECO:0000313" key="2">
    <source>
        <dbReference type="Proteomes" id="UP000076871"/>
    </source>
</evidence>